<proteinExistence type="inferred from homology"/>
<dbReference type="Proteomes" id="UP001142055">
    <property type="component" value="Chromosome 1"/>
</dbReference>
<feature type="domain" description="Glucose-methanol-choline oxidoreductase N-terminal" evidence="5">
    <location>
        <begin position="296"/>
        <end position="310"/>
    </location>
</feature>
<evidence type="ECO:0000256" key="2">
    <source>
        <dbReference type="PIRSR" id="PIRSR000137-2"/>
    </source>
</evidence>
<dbReference type="PANTHER" id="PTHR11552:SF227">
    <property type="entry name" value="GLUCOSE DEHYDROGENASE [FAD, QUINONE]-LIKE PROTEIN"/>
    <property type="match status" value="1"/>
</dbReference>
<dbReference type="InterPro" id="IPR012132">
    <property type="entry name" value="GMC_OxRdtase"/>
</dbReference>
<evidence type="ECO:0000313" key="7">
    <source>
        <dbReference type="Proteomes" id="UP001142055"/>
    </source>
</evidence>
<dbReference type="Pfam" id="PF00732">
    <property type="entry name" value="GMC_oxred_N"/>
    <property type="match status" value="1"/>
</dbReference>
<dbReference type="SUPFAM" id="SSF54373">
    <property type="entry name" value="FAD-linked reductases, C-terminal domain"/>
    <property type="match status" value="1"/>
</dbReference>
<organism evidence="6 7">
    <name type="scientific">Blomia tropicalis</name>
    <name type="common">Mite</name>
    <dbReference type="NCBI Taxonomy" id="40697"/>
    <lineage>
        <taxon>Eukaryota</taxon>
        <taxon>Metazoa</taxon>
        <taxon>Ecdysozoa</taxon>
        <taxon>Arthropoda</taxon>
        <taxon>Chelicerata</taxon>
        <taxon>Arachnida</taxon>
        <taxon>Acari</taxon>
        <taxon>Acariformes</taxon>
        <taxon>Sarcoptiformes</taxon>
        <taxon>Astigmata</taxon>
        <taxon>Glycyphagoidea</taxon>
        <taxon>Echimyopodidae</taxon>
        <taxon>Blomia</taxon>
    </lineage>
</organism>
<keyword evidence="3" id="KW-0285">Flavoprotein</keyword>
<feature type="binding site" evidence="2">
    <location>
        <position position="123"/>
    </location>
    <ligand>
        <name>FAD</name>
        <dbReference type="ChEBI" id="CHEBI:57692"/>
    </ligand>
</feature>
<dbReference type="Gene3D" id="3.50.50.60">
    <property type="entry name" value="FAD/NAD(P)-binding domain"/>
    <property type="match status" value="1"/>
</dbReference>
<protein>
    <recommendedName>
        <fullName evidence="4 5">Glucose-methanol-choline oxidoreductase N-terminal domain-containing protein</fullName>
    </recommendedName>
</protein>
<feature type="binding site" evidence="2">
    <location>
        <position position="580"/>
    </location>
    <ligand>
        <name>FAD</name>
        <dbReference type="ChEBI" id="CHEBI:57692"/>
    </ligand>
</feature>
<dbReference type="Gene3D" id="3.30.560.10">
    <property type="entry name" value="Glucose Oxidase, domain 3"/>
    <property type="match status" value="1"/>
</dbReference>
<dbReference type="PROSITE" id="PS00624">
    <property type="entry name" value="GMC_OXRED_2"/>
    <property type="match status" value="1"/>
</dbReference>
<comment type="caution">
    <text evidence="6">The sequence shown here is derived from an EMBL/GenBank/DDBJ whole genome shotgun (WGS) entry which is preliminary data.</text>
</comment>
<reference evidence="6" key="1">
    <citation type="submission" date="2022-12" db="EMBL/GenBank/DDBJ databases">
        <title>Genome assemblies of Blomia tropicalis.</title>
        <authorList>
            <person name="Cui Y."/>
        </authorList>
    </citation>
    <scope>NUCLEOTIDE SEQUENCE</scope>
    <source>
        <tissue evidence="6">Adult mites</tissue>
    </source>
</reference>
<accession>A0A9Q0M9M6</accession>
<dbReference type="InterPro" id="IPR007867">
    <property type="entry name" value="GMC_OxRtase_C"/>
</dbReference>
<name>A0A9Q0M9M6_BLOTA</name>
<keyword evidence="2 3" id="KW-0274">FAD</keyword>
<dbReference type="AlphaFoldDB" id="A0A9Q0M9M6"/>
<feature type="domain" description="Glucose-methanol-choline oxidoreductase N-terminal" evidence="4">
    <location>
        <begin position="121"/>
        <end position="144"/>
    </location>
</feature>
<keyword evidence="7" id="KW-1185">Reference proteome</keyword>
<dbReference type="GO" id="GO:0016614">
    <property type="term" value="F:oxidoreductase activity, acting on CH-OH group of donors"/>
    <property type="evidence" value="ECO:0007669"/>
    <property type="project" value="InterPro"/>
</dbReference>
<dbReference type="PANTHER" id="PTHR11552">
    <property type="entry name" value="GLUCOSE-METHANOL-CHOLINE GMC OXIDOREDUCTASE"/>
    <property type="match status" value="1"/>
</dbReference>
<evidence type="ECO:0000256" key="1">
    <source>
        <dbReference type="ARBA" id="ARBA00010790"/>
    </source>
</evidence>
<comment type="similarity">
    <text evidence="1 3">Belongs to the GMC oxidoreductase family.</text>
</comment>
<evidence type="ECO:0000256" key="3">
    <source>
        <dbReference type="RuleBase" id="RU003968"/>
    </source>
</evidence>
<feature type="binding site" evidence="2">
    <location>
        <position position="260"/>
    </location>
    <ligand>
        <name>FAD</name>
        <dbReference type="ChEBI" id="CHEBI:57692"/>
    </ligand>
</feature>
<dbReference type="InterPro" id="IPR000172">
    <property type="entry name" value="GMC_OxRdtase_N"/>
</dbReference>
<gene>
    <name evidence="6" type="ORF">RDWZM_000019</name>
</gene>
<dbReference type="OMA" id="KRWTTFM"/>
<dbReference type="PROSITE" id="PS00623">
    <property type="entry name" value="GMC_OXRED_1"/>
    <property type="match status" value="1"/>
</dbReference>
<evidence type="ECO:0000313" key="6">
    <source>
        <dbReference type="EMBL" id="KAJ6221474.1"/>
    </source>
</evidence>
<dbReference type="Pfam" id="PF05199">
    <property type="entry name" value="GMC_oxred_C"/>
    <property type="match status" value="1"/>
</dbReference>
<evidence type="ECO:0000259" key="4">
    <source>
        <dbReference type="PROSITE" id="PS00623"/>
    </source>
</evidence>
<dbReference type="SUPFAM" id="SSF51905">
    <property type="entry name" value="FAD/NAD(P)-binding domain"/>
    <property type="match status" value="1"/>
</dbReference>
<comment type="cofactor">
    <cofactor evidence="2">
        <name>FAD</name>
        <dbReference type="ChEBI" id="CHEBI:57692"/>
    </cofactor>
</comment>
<dbReference type="GO" id="GO:0050660">
    <property type="term" value="F:flavin adenine dinucleotide binding"/>
    <property type="evidence" value="ECO:0007669"/>
    <property type="project" value="InterPro"/>
</dbReference>
<dbReference type="PIRSF" id="PIRSF000137">
    <property type="entry name" value="Alcohol_oxidase"/>
    <property type="match status" value="1"/>
</dbReference>
<dbReference type="EMBL" id="JAPWDV010000001">
    <property type="protein sequence ID" value="KAJ6221474.1"/>
    <property type="molecule type" value="Genomic_DNA"/>
</dbReference>
<sequence length="670" mass="75344">MVSPANLFVATLPAVIPWLTFYLYRAADHKQHISRRSWDKIYDYIIVGAGSAGCVIANRLSENPNVKVLLLEAGGSESSVTDIPQGIFFIQQTPIDWQYRTVPQKRSCFGIKDRRLNWPRGKVLGGSSTLNYMLYIRGNHEDYNNWARSGAYGWSYNEVLPYFIKAEDNRDLDVAFNGFHGRGGPLTVQRSTWIGKLAIAFLEAAKSFGYPIIDANGADQNGFLIPQSTIRRGGRCSVAKAYLYDYRHRKNLHVVTFAHVTKILFNEHKEAIGVVFDRFAERHRVYARKEIVISGGSINSPQLLMLSGIGPRADLERLGIKMIADVPGVGKNLQDHIFPYGLNFVATAPKPKHEFWTHIEARVHTMPNLIRNLAVGRGPISSNGGLDAMGFVRTSFANRTLRRLPDYQINFLSGCLSSDDGNRFRQVVGLTDLMWETVFKPFIRRECYTILPVLLKPRSTGYLKLRSANPYDYPLIEPNYFAHPDDLESMAEAMTMSYMLGTSTPFRRKYNSVPSDITVPGCEKYALYSHNYMKCMAQTLTATIYHPVGTCKMGKVSDPTTVVDPELRVKGVKRLRVADGSVMPEIVSGNTNAPIIMIGEKAADLIKGVRLTPKMRFGDYMNLCPDNAPNISASNMYTNVSYTSTLTAKRDEFDQQTEAIDVYHTFHCCR</sequence>
<evidence type="ECO:0000259" key="5">
    <source>
        <dbReference type="PROSITE" id="PS00624"/>
    </source>
</evidence>
<dbReference type="InterPro" id="IPR036188">
    <property type="entry name" value="FAD/NAD-bd_sf"/>
</dbReference>